<dbReference type="GO" id="GO:0005737">
    <property type="term" value="C:cytoplasm"/>
    <property type="evidence" value="ECO:0007669"/>
    <property type="project" value="TreeGrafter"/>
</dbReference>
<accession>A0A7S0S0Z2</accession>
<gene>
    <name evidence="2" type="ORF">CLEI1391_LOCUS16757</name>
</gene>
<dbReference type="InterPro" id="IPR013078">
    <property type="entry name" value="His_Pase_superF_clade-1"/>
</dbReference>
<dbReference type="Pfam" id="PF00300">
    <property type="entry name" value="His_Phos_1"/>
    <property type="match status" value="1"/>
</dbReference>
<dbReference type="SMART" id="SM00855">
    <property type="entry name" value="PGAM"/>
    <property type="match status" value="1"/>
</dbReference>
<dbReference type="GO" id="GO:0016791">
    <property type="term" value="F:phosphatase activity"/>
    <property type="evidence" value="ECO:0007669"/>
    <property type="project" value="TreeGrafter"/>
</dbReference>
<dbReference type="Gene3D" id="3.40.50.1240">
    <property type="entry name" value="Phosphoglycerate mutase-like"/>
    <property type="match status" value="1"/>
</dbReference>
<dbReference type="InterPro" id="IPR029033">
    <property type="entry name" value="His_PPase_superfam"/>
</dbReference>
<evidence type="ECO:0008006" key="3">
    <source>
        <dbReference type="Google" id="ProtNLM"/>
    </source>
</evidence>
<dbReference type="CDD" id="cd07040">
    <property type="entry name" value="HP"/>
    <property type="match status" value="1"/>
</dbReference>
<dbReference type="PANTHER" id="PTHR48100:SF57">
    <property type="entry name" value="PHOSPHOGLYCERATE MUTASE"/>
    <property type="match status" value="1"/>
</dbReference>
<dbReference type="PANTHER" id="PTHR48100">
    <property type="entry name" value="BROAD-SPECIFICITY PHOSPHATASE YOR283W-RELATED"/>
    <property type="match status" value="1"/>
</dbReference>
<dbReference type="AlphaFoldDB" id="A0A7S0S0Z2"/>
<protein>
    <recommendedName>
        <fullName evidence="3">Histidine phosphatase family protein</fullName>
    </recommendedName>
</protein>
<evidence type="ECO:0000256" key="1">
    <source>
        <dbReference type="ARBA" id="ARBA00038362"/>
    </source>
</evidence>
<dbReference type="SUPFAM" id="SSF53254">
    <property type="entry name" value="Phosphoglycerate mutase-like"/>
    <property type="match status" value="1"/>
</dbReference>
<reference evidence="2" key="1">
    <citation type="submission" date="2021-01" db="EMBL/GenBank/DDBJ databases">
        <authorList>
            <person name="Corre E."/>
            <person name="Pelletier E."/>
            <person name="Niang G."/>
            <person name="Scheremetjew M."/>
            <person name="Finn R."/>
            <person name="Kale V."/>
            <person name="Holt S."/>
            <person name="Cochrane G."/>
            <person name="Meng A."/>
            <person name="Brown T."/>
            <person name="Cohen L."/>
        </authorList>
    </citation>
    <scope>NUCLEOTIDE SEQUENCE</scope>
    <source>
        <strain evidence="2">SAG 11-49</strain>
    </source>
</reference>
<organism evidence="2">
    <name type="scientific">Chlamydomonas leiostraca</name>
    <dbReference type="NCBI Taxonomy" id="1034604"/>
    <lineage>
        <taxon>Eukaryota</taxon>
        <taxon>Viridiplantae</taxon>
        <taxon>Chlorophyta</taxon>
        <taxon>core chlorophytes</taxon>
        <taxon>Chlorophyceae</taxon>
        <taxon>CS clade</taxon>
        <taxon>Chlamydomonadales</taxon>
        <taxon>Chlamydomonadaceae</taxon>
        <taxon>Chlamydomonas</taxon>
    </lineage>
</organism>
<comment type="similarity">
    <text evidence="1">Belongs to the phosphoglycerate mutase family.</text>
</comment>
<evidence type="ECO:0000313" key="2">
    <source>
        <dbReference type="EMBL" id="CAD8692574.1"/>
    </source>
</evidence>
<dbReference type="InterPro" id="IPR050275">
    <property type="entry name" value="PGM_Phosphatase"/>
</dbReference>
<name>A0A7S0S0Z2_9CHLO</name>
<proteinExistence type="inferred from homology"/>
<sequence>MALRLQHPANGRGTTSVHVQCSAKQRTLVLQRHGITEMNTYLSKVPYRSPGFKDPGLYDTRLTQEGIEGAQQAVKIAKAVQPQPEVLVVSPLSRAMQTARITWAHYSGPVVVEALARERVWLSSDCGRAPQELQDEFGTFVNGQPVSYDHLDGVWWWNERPHDTKHVTLEPEDVFRARVQQLRVWLAGRPESVIGVVAHWGLLKELTGEDFANSEIRTFAMSEKGHITPVGSESWVQKVWRA</sequence>
<dbReference type="EMBL" id="HBFB01030019">
    <property type="protein sequence ID" value="CAD8692574.1"/>
    <property type="molecule type" value="Transcribed_RNA"/>
</dbReference>